<evidence type="ECO:0000259" key="3">
    <source>
        <dbReference type="SMART" id="SM00672"/>
    </source>
</evidence>
<dbReference type="InterPro" id="IPR051091">
    <property type="entry name" value="O-Glucosyltr/Glycosyltrsf_90"/>
</dbReference>
<sequence>MFRRSSSPVSYPVSPKLAAKRLPLQPASRRFFSSRARLHPVVLVPVFLAGCFLAPWLSAFAGEPRLPEPVYRPEDYQWRSSDVFAPADAPPLVQHDDYAGAGAAKGGGAAAGARRAVAEAHAARVREDEAEWEWFEPSAADDPDSSASSPSSSSLADLTSTLYTVHSGLLYFRSSPALIPTLPLSRPFPVAPAARALPRGMRAPAPRPRQPDEGLTLPPRTPRDWLAPGELFVRAPGHRKHAVAPKKAAGHAPVPLHAPLPPVRQLHAPARGKLAAEQLRNGLQADGNYVRDGVVFQRAGLNGQNKDARGKVIGANAALAARAKKAGKPFVPGKPAELLEEERRIRVERQKERARQKALEEKPKGGWQLADSAPKVAIAPVGFSDEDDDDLVEPFAEDDGDDSLWSLGDDDEAAGAHAGNDDATEHLLNDDDALLAAVHALSDDELAELSPEELALVHELEAKSAAAARQAAKAEAQAAADAAPARRAWRDAQAELENPALVEARKARAARLRNPPVRQMPKPVFKGVAGEMAERERMNKGLGRKAALRKRSVVEEPVVEEVEEVEVGSTTSEEPPSTSSSATAESTPSPSAPTANLTRRGLFDSSSSSSSRQQPERLHPITHLISRAEEEWDDLLRRQSQTLEQAVEEYKRRYGRNPPVGFDSWWRFAMQNRVILVDEYDQIDNDILPFLSLPPSEMRHRLTALSSDRSLPWHGNSFSLKIRDGAVDVQQGDKGGGDRREDLLDLLSEFSEMLPDLEIRLSEGDEPSVVVSGEARERHERFAREGKVLDISASYEIAEPSGFTPWDSLCRPNSTARRLAESLPVDVPTGNSLKRFVSIEHAQAMDLCEHPDLRPINGFTAWTGPRPHLLYPLFSFTKTSSHADLLMPYLTSDFYAEIGRDPLWEQKQHNMVLWRGDTTGAWHSKASGWRQTQRARLVALANAKAGSTSFHLADTSSSPPDALRLSSAPTADLTHHYFDMAYVGAPKQCSEKDTTCKLLQHEMRFDRELLPDEENQYKYVVDVDANYASGKFKRVMSSRSLVFKSTIFTEWWTKRIMPWYHYIPLQSDYSDLVDLAAYFIGAPDGTGSHDAQAKRIAQQGKKWAEEHMRDVDMAAYVFRLYLEYARLLHRDADDLASMDYNP</sequence>
<proteinExistence type="predicted"/>
<dbReference type="SMART" id="SM00672">
    <property type="entry name" value="CAP10"/>
    <property type="match status" value="1"/>
</dbReference>
<dbReference type="EMBL" id="BQKY01000007">
    <property type="protein sequence ID" value="GJN90525.1"/>
    <property type="molecule type" value="Genomic_DNA"/>
</dbReference>
<reference evidence="4 5" key="1">
    <citation type="submission" date="2021-12" db="EMBL/GenBank/DDBJ databases">
        <title>High titer production of polyol ester of fatty acids by Rhodotorula paludigena BS15 towards product separation-free biomass refinery.</title>
        <authorList>
            <person name="Mano J."/>
            <person name="Ono H."/>
            <person name="Tanaka T."/>
            <person name="Naito K."/>
            <person name="Sushida H."/>
            <person name="Ike M."/>
            <person name="Tokuyasu K."/>
            <person name="Kitaoka M."/>
        </authorList>
    </citation>
    <scope>NUCLEOTIDE SEQUENCE [LARGE SCALE GENOMIC DNA]</scope>
    <source>
        <strain evidence="4 5">BS15</strain>
    </source>
</reference>
<feature type="region of interest" description="Disordered" evidence="1">
    <location>
        <begin position="381"/>
        <end position="421"/>
    </location>
</feature>
<dbReference type="AlphaFoldDB" id="A0AAV5GLZ9"/>
<keyword evidence="2" id="KW-0472">Membrane</keyword>
<protein>
    <recommendedName>
        <fullName evidence="3">Glycosyl transferase CAP10 domain-containing protein</fullName>
    </recommendedName>
</protein>
<evidence type="ECO:0000256" key="1">
    <source>
        <dbReference type="SAM" id="MobiDB-lite"/>
    </source>
</evidence>
<name>A0AAV5GLZ9_9BASI</name>
<dbReference type="Proteomes" id="UP001342314">
    <property type="component" value="Unassembled WGS sequence"/>
</dbReference>
<feature type="compositionally biased region" description="Acidic residues" evidence="1">
    <location>
        <begin position="384"/>
        <end position="413"/>
    </location>
</feature>
<keyword evidence="2" id="KW-1133">Transmembrane helix</keyword>
<evidence type="ECO:0000313" key="4">
    <source>
        <dbReference type="EMBL" id="GJN90525.1"/>
    </source>
</evidence>
<feature type="compositionally biased region" description="Low complexity" evidence="1">
    <location>
        <begin position="567"/>
        <end position="595"/>
    </location>
</feature>
<feature type="region of interest" description="Disordered" evidence="1">
    <location>
        <begin position="561"/>
        <end position="620"/>
    </location>
</feature>
<dbReference type="InterPro" id="IPR006598">
    <property type="entry name" value="CAP10"/>
</dbReference>
<keyword evidence="2" id="KW-0812">Transmembrane</keyword>
<evidence type="ECO:0000256" key="2">
    <source>
        <dbReference type="SAM" id="Phobius"/>
    </source>
</evidence>
<evidence type="ECO:0000313" key="5">
    <source>
        <dbReference type="Proteomes" id="UP001342314"/>
    </source>
</evidence>
<dbReference type="Pfam" id="PF05686">
    <property type="entry name" value="Glyco_transf_90"/>
    <property type="match status" value="1"/>
</dbReference>
<feature type="domain" description="Glycosyl transferase CAP10" evidence="3">
    <location>
        <begin position="849"/>
        <end position="1131"/>
    </location>
</feature>
<dbReference type="PANTHER" id="PTHR12203">
    <property type="entry name" value="KDEL LYS-ASP-GLU-LEU CONTAINING - RELATED"/>
    <property type="match status" value="1"/>
</dbReference>
<gene>
    <name evidence="4" type="ORF">Rhopal_003536-T1</name>
</gene>
<accession>A0AAV5GLZ9</accession>
<feature type="region of interest" description="Disordered" evidence="1">
    <location>
        <begin position="199"/>
        <end position="221"/>
    </location>
</feature>
<keyword evidence="5" id="KW-1185">Reference proteome</keyword>
<comment type="caution">
    <text evidence="4">The sequence shown here is derived from an EMBL/GenBank/DDBJ whole genome shotgun (WGS) entry which is preliminary data.</text>
</comment>
<feature type="transmembrane region" description="Helical" evidence="2">
    <location>
        <begin position="38"/>
        <end position="57"/>
    </location>
</feature>
<dbReference type="PANTHER" id="PTHR12203:SF118">
    <property type="entry name" value="BETA-1,2-XYLOSYLTRANSFERASE 1"/>
    <property type="match status" value="1"/>
</dbReference>
<organism evidence="4 5">
    <name type="scientific">Rhodotorula paludigena</name>
    <dbReference type="NCBI Taxonomy" id="86838"/>
    <lineage>
        <taxon>Eukaryota</taxon>
        <taxon>Fungi</taxon>
        <taxon>Dikarya</taxon>
        <taxon>Basidiomycota</taxon>
        <taxon>Pucciniomycotina</taxon>
        <taxon>Microbotryomycetes</taxon>
        <taxon>Sporidiobolales</taxon>
        <taxon>Sporidiobolaceae</taxon>
        <taxon>Rhodotorula</taxon>
    </lineage>
</organism>